<sequence>MPILDLLDAKLSFLQKQIIALQNNEKVLQKVGGTVIQNFGEEIKFQQSRIDNLNWAKTVTDQEIHSEITRLESTLTPEELSCKYGITRGLSFGTIEAIAKIEDLEIALGIHPNVRGV</sequence>
<name>A0A135L1K3_9BACI</name>
<dbReference type="EMBL" id="LSKU01000001">
    <property type="protein sequence ID" value="KXG42882.1"/>
    <property type="molecule type" value="Genomic_DNA"/>
</dbReference>
<gene>
    <name evidence="1" type="ORF">U473_01680</name>
</gene>
<organism evidence="1 2">
    <name type="scientific">Tepidibacillus decaturensis</name>
    <dbReference type="NCBI Taxonomy" id="1413211"/>
    <lineage>
        <taxon>Bacteria</taxon>
        <taxon>Bacillati</taxon>
        <taxon>Bacillota</taxon>
        <taxon>Bacilli</taxon>
        <taxon>Bacillales</taxon>
        <taxon>Bacillaceae</taxon>
        <taxon>Tepidibacillus</taxon>
    </lineage>
</organism>
<dbReference type="Proteomes" id="UP000070352">
    <property type="component" value="Unassembled WGS sequence"/>
</dbReference>
<accession>A0A135L1K3</accession>
<protein>
    <submittedName>
        <fullName evidence="1">Uncharacterized protein</fullName>
    </submittedName>
</protein>
<dbReference type="RefSeq" id="WP_068722752.1">
    <property type="nucleotide sequence ID" value="NZ_LSKU01000001.1"/>
</dbReference>
<proteinExistence type="predicted"/>
<keyword evidence="2" id="KW-1185">Reference proteome</keyword>
<reference evidence="1 2" key="1">
    <citation type="submission" date="2016-02" db="EMBL/GenBank/DDBJ databases">
        <title>Draft Genome for Tepidibacillus decaturensis nov. sp. Strain Z9, an Anaerobic, Moderately Thermophilic and Heterotrophic Bacterium from Deep Subsurface of the Illinois Basin, USA.</title>
        <authorList>
            <person name="Dong Y."/>
            <person name="Chang J.Y."/>
            <person name="Sanford R."/>
            <person name="Fouke B.W."/>
        </authorList>
    </citation>
    <scope>NUCLEOTIDE SEQUENCE [LARGE SCALE GENOMIC DNA]</scope>
    <source>
        <strain evidence="1 2">Z9</strain>
    </source>
</reference>
<comment type="caution">
    <text evidence="1">The sequence shown here is derived from an EMBL/GenBank/DDBJ whole genome shotgun (WGS) entry which is preliminary data.</text>
</comment>
<dbReference type="AlphaFoldDB" id="A0A135L1K3"/>
<evidence type="ECO:0000313" key="2">
    <source>
        <dbReference type="Proteomes" id="UP000070352"/>
    </source>
</evidence>
<evidence type="ECO:0000313" key="1">
    <source>
        <dbReference type="EMBL" id="KXG42882.1"/>
    </source>
</evidence>
<dbReference type="STRING" id="1413211.U473_01680"/>